<accession>A0A7D9IM28</accession>
<keyword evidence="2" id="KW-1185">Reference proteome</keyword>
<gene>
    <name evidence="1" type="ORF">PACLA_8A051734</name>
</gene>
<sequence length="77" mass="8956">MKDWSNQAVFSVLGYNHENENKHKLIGKVAFHVHKLVKIGWSMDKYELTNRKKQKIGTAELEFAFSYGLFGYGFSDQ</sequence>
<comment type="caution">
    <text evidence="1">The sequence shown here is derived from an EMBL/GenBank/DDBJ whole genome shotgun (WGS) entry which is preliminary data.</text>
</comment>
<evidence type="ECO:0000313" key="2">
    <source>
        <dbReference type="Proteomes" id="UP001152795"/>
    </source>
</evidence>
<evidence type="ECO:0000313" key="1">
    <source>
        <dbReference type="EMBL" id="CAB4010900.1"/>
    </source>
</evidence>
<dbReference type="OrthoDB" id="5972119at2759"/>
<protein>
    <submittedName>
        <fullName evidence="1">Uncharacterized protein</fullName>
    </submittedName>
</protein>
<name>A0A7D9IM28_PARCT</name>
<dbReference type="Proteomes" id="UP001152795">
    <property type="component" value="Unassembled WGS sequence"/>
</dbReference>
<feature type="non-terminal residue" evidence="1">
    <location>
        <position position="1"/>
    </location>
</feature>
<proteinExistence type="predicted"/>
<organism evidence="1 2">
    <name type="scientific">Paramuricea clavata</name>
    <name type="common">Red gorgonian</name>
    <name type="synonym">Violescent sea-whip</name>
    <dbReference type="NCBI Taxonomy" id="317549"/>
    <lineage>
        <taxon>Eukaryota</taxon>
        <taxon>Metazoa</taxon>
        <taxon>Cnidaria</taxon>
        <taxon>Anthozoa</taxon>
        <taxon>Octocorallia</taxon>
        <taxon>Malacalcyonacea</taxon>
        <taxon>Plexauridae</taxon>
        <taxon>Paramuricea</taxon>
    </lineage>
</organism>
<reference evidence="1" key="1">
    <citation type="submission" date="2020-04" db="EMBL/GenBank/DDBJ databases">
        <authorList>
            <person name="Alioto T."/>
            <person name="Alioto T."/>
            <person name="Gomez Garrido J."/>
        </authorList>
    </citation>
    <scope>NUCLEOTIDE SEQUENCE</scope>
    <source>
        <strain evidence="1">A484AB</strain>
    </source>
</reference>
<dbReference type="EMBL" id="CACRXK020006949">
    <property type="protein sequence ID" value="CAB4010900.1"/>
    <property type="molecule type" value="Genomic_DNA"/>
</dbReference>
<dbReference type="AlphaFoldDB" id="A0A7D9IM28"/>